<proteinExistence type="predicted"/>
<sequence length="78" mass="8097">MSDTAERLRGIAADYAHLSTIYPVAAEVIDQDEVDVIVAAADEIDLLRAALKAAEEGLREAGAIYGADAVRAALGVGQ</sequence>
<organism evidence="1">
    <name type="scientific">uncultured Caudovirales phage</name>
    <dbReference type="NCBI Taxonomy" id="2100421"/>
    <lineage>
        <taxon>Viruses</taxon>
        <taxon>Duplodnaviria</taxon>
        <taxon>Heunggongvirae</taxon>
        <taxon>Uroviricota</taxon>
        <taxon>Caudoviricetes</taxon>
        <taxon>Peduoviridae</taxon>
        <taxon>Maltschvirus</taxon>
        <taxon>Maltschvirus maltsch</taxon>
    </lineage>
</organism>
<name>A0A6J5M3Q6_9CAUD</name>
<evidence type="ECO:0000313" key="1">
    <source>
        <dbReference type="EMBL" id="CAB4140007.1"/>
    </source>
</evidence>
<protein>
    <submittedName>
        <fullName evidence="1">Uncharacterized protein</fullName>
    </submittedName>
</protein>
<gene>
    <name evidence="1" type="ORF">UFOVP397_43</name>
</gene>
<reference evidence="1" key="1">
    <citation type="submission" date="2020-04" db="EMBL/GenBank/DDBJ databases">
        <authorList>
            <person name="Chiriac C."/>
            <person name="Salcher M."/>
            <person name="Ghai R."/>
            <person name="Kavagutti S V."/>
        </authorList>
    </citation>
    <scope>NUCLEOTIDE SEQUENCE</scope>
</reference>
<dbReference type="EMBL" id="LR796371">
    <property type="protein sequence ID" value="CAB4140007.1"/>
    <property type="molecule type" value="Genomic_DNA"/>
</dbReference>
<accession>A0A6J5M3Q6</accession>